<name>A0AAW1PE02_9CHLO</name>
<comment type="caution">
    <text evidence="7">The sequence shown here is derived from an EMBL/GenBank/DDBJ whole genome shotgun (WGS) entry which is preliminary data.</text>
</comment>
<dbReference type="EMBL" id="JALJOQ010000036">
    <property type="protein sequence ID" value="KAK9806570.1"/>
    <property type="molecule type" value="Genomic_DNA"/>
</dbReference>
<dbReference type="InterPro" id="IPR036961">
    <property type="entry name" value="Kinesin_motor_dom_sf"/>
</dbReference>
<dbReference type="InterPro" id="IPR027640">
    <property type="entry name" value="Kinesin-like_fam"/>
</dbReference>
<feature type="region of interest" description="Disordered" evidence="5">
    <location>
        <begin position="887"/>
        <end position="1012"/>
    </location>
</feature>
<feature type="domain" description="Kinesin motor" evidence="6">
    <location>
        <begin position="66"/>
        <end position="364"/>
    </location>
</feature>
<dbReference type="SMART" id="SM00129">
    <property type="entry name" value="KISc"/>
    <property type="match status" value="1"/>
</dbReference>
<dbReference type="GO" id="GO:0005524">
    <property type="term" value="F:ATP binding"/>
    <property type="evidence" value="ECO:0007669"/>
    <property type="project" value="UniProtKB-UniRule"/>
</dbReference>
<feature type="binding site" evidence="4">
    <location>
        <begin position="145"/>
        <end position="152"/>
    </location>
    <ligand>
        <name>ATP</name>
        <dbReference type="ChEBI" id="CHEBI:30616"/>
    </ligand>
</feature>
<keyword evidence="3 4" id="KW-0505">Motor protein</keyword>
<dbReference type="PROSITE" id="PS50067">
    <property type="entry name" value="KINESIN_MOTOR_2"/>
    <property type="match status" value="1"/>
</dbReference>
<dbReference type="PRINTS" id="PR00380">
    <property type="entry name" value="KINESINHEAVY"/>
</dbReference>
<dbReference type="PANTHER" id="PTHR47968">
    <property type="entry name" value="CENTROMERE PROTEIN E"/>
    <property type="match status" value="1"/>
</dbReference>
<feature type="region of interest" description="Disordered" evidence="5">
    <location>
        <begin position="379"/>
        <end position="398"/>
    </location>
</feature>
<dbReference type="CDD" id="cd00106">
    <property type="entry name" value="KISc"/>
    <property type="match status" value="1"/>
</dbReference>
<proteinExistence type="inferred from homology"/>
<dbReference type="Pfam" id="PF00225">
    <property type="entry name" value="Kinesin"/>
    <property type="match status" value="1"/>
</dbReference>
<feature type="region of interest" description="Disordered" evidence="5">
    <location>
        <begin position="40"/>
        <end position="63"/>
    </location>
</feature>
<feature type="compositionally biased region" description="Low complexity" evidence="5">
    <location>
        <begin position="964"/>
        <end position="983"/>
    </location>
</feature>
<dbReference type="PANTHER" id="PTHR47968:SF36">
    <property type="entry name" value="KINESIN HEAVY CHAIN ISOFORM X1"/>
    <property type="match status" value="1"/>
</dbReference>
<evidence type="ECO:0000256" key="3">
    <source>
        <dbReference type="ARBA" id="ARBA00023175"/>
    </source>
</evidence>
<dbReference type="AlphaFoldDB" id="A0AAW1PE02"/>
<keyword evidence="1" id="KW-0493">Microtubule</keyword>
<comment type="similarity">
    <text evidence="4">Belongs to the TRAFAC class myosin-kinesin ATPase superfamily. Kinesin family.</text>
</comment>
<dbReference type="Proteomes" id="UP001465755">
    <property type="component" value="Unassembled WGS sequence"/>
</dbReference>
<evidence type="ECO:0000313" key="7">
    <source>
        <dbReference type="EMBL" id="KAK9806570.1"/>
    </source>
</evidence>
<evidence type="ECO:0000256" key="1">
    <source>
        <dbReference type="ARBA" id="ARBA00022701"/>
    </source>
</evidence>
<feature type="compositionally biased region" description="Polar residues" evidence="5">
    <location>
        <begin position="583"/>
        <end position="593"/>
    </location>
</feature>
<accession>A0AAW1PE02</accession>
<dbReference type="InterPro" id="IPR001752">
    <property type="entry name" value="Kinesin_motor_dom"/>
</dbReference>
<keyword evidence="2" id="KW-0175">Coiled coil</keyword>
<evidence type="ECO:0000313" key="8">
    <source>
        <dbReference type="Proteomes" id="UP001465755"/>
    </source>
</evidence>
<evidence type="ECO:0000256" key="2">
    <source>
        <dbReference type="ARBA" id="ARBA00023054"/>
    </source>
</evidence>
<keyword evidence="8" id="KW-1185">Reference proteome</keyword>
<reference evidence="7 8" key="1">
    <citation type="journal article" date="2024" name="Nat. Commun.">
        <title>Phylogenomics reveals the evolutionary origins of lichenization in chlorophyte algae.</title>
        <authorList>
            <person name="Puginier C."/>
            <person name="Libourel C."/>
            <person name="Otte J."/>
            <person name="Skaloud P."/>
            <person name="Haon M."/>
            <person name="Grisel S."/>
            <person name="Petersen M."/>
            <person name="Berrin J.G."/>
            <person name="Delaux P.M."/>
            <person name="Dal Grande F."/>
            <person name="Keller J."/>
        </authorList>
    </citation>
    <scope>NUCLEOTIDE SEQUENCE [LARGE SCALE GENOMIC DNA]</scope>
    <source>
        <strain evidence="7 8">SAG 2036</strain>
    </source>
</reference>
<dbReference type="GO" id="GO:0003777">
    <property type="term" value="F:microtubule motor activity"/>
    <property type="evidence" value="ECO:0007669"/>
    <property type="project" value="InterPro"/>
</dbReference>
<evidence type="ECO:0000256" key="4">
    <source>
        <dbReference type="PROSITE-ProRule" id="PRU00283"/>
    </source>
</evidence>
<dbReference type="GO" id="GO:0007018">
    <property type="term" value="P:microtubule-based movement"/>
    <property type="evidence" value="ECO:0007669"/>
    <property type="project" value="InterPro"/>
</dbReference>
<feature type="region of interest" description="Disordered" evidence="5">
    <location>
        <begin position="764"/>
        <end position="790"/>
    </location>
</feature>
<dbReference type="Gene3D" id="3.40.850.10">
    <property type="entry name" value="Kinesin motor domain"/>
    <property type="match status" value="1"/>
</dbReference>
<protein>
    <recommendedName>
        <fullName evidence="6">Kinesin motor domain-containing protein</fullName>
    </recommendedName>
</protein>
<gene>
    <name evidence="7" type="ORF">WJX73_003259</name>
</gene>
<dbReference type="GO" id="GO:0005874">
    <property type="term" value="C:microtubule"/>
    <property type="evidence" value="ECO:0007669"/>
    <property type="project" value="UniProtKB-KW"/>
</dbReference>
<dbReference type="InterPro" id="IPR027417">
    <property type="entry name" value="P-loop_NTPase"/>
</dbReference>
<feature type="compositionally biased region" description="Basic and acidic residues" evidence="5">
    <location>
        <begin position="765"/>
        <end position="780"/>
    </location>
</feature>
<organism evidence="7 8">
    <name type="scientific">Symbiochloris irregularis</name>
    <dbReference type="NCBI Taxonomy" id="706552"/>
    <lineage>
        <taxon>Eukaryota</taxon>
        <taxon>Viridiplantae</taxon>
        <taxon>Chlorophyta</taxon>
        <taxon>core chlorophytes</taxon>
        <taxon>Trebouxiophyceae</taxon>
        <taxon>Trebouxiales</taxon>
        <taxon>Trebouxiaceae</taxon>
        <taxon>Symbiochloris</taxon>
    </lineage>
</organism>
<evidence type="ECO:0000256" key="5">
    <source>
        <dbReference type="SAM" id="MobiDB-lite"/>
    </source>
</evidence>
<dbReference type="SUPFAM" id="SSF52540">
    <property type="entry name" value="P-loop containing nucleoside triphosphate hydrolases"/>
    <property type="match status" value="1"/>
</dbReference>
<evidence type="ECO:0000259" key="6">
    <source>
        <dbReference type="PROSITE" id="PS50067"/>
    </source>
</evidence>
<keyword evidence="4" id="KW-0067">ATP-binding</keyword>
<dbReference type="GO" id="GO:0008017">
    <property type="term" value="F:microtubule binding"/>
    <property type="evidence" value="ECO:0007669"/>
    <property type="project" value="InterPro"/>
</dbReference>
<keyword evidence="4" id="KW-0547">Nucleotide-binding</keyword>
<sequence>MSARKHSPITLAPEGYYISSPVKRSMLAAKAERRHSDAFTDTIPASRPGFASPTGRALSPERSSEKVRVVVRCRPAHGEETAGGVALDSSSCQLTLHRGATGSVNFTFDQVLSQNAPQAEVYDTAALDVVDDVLNGFNGTIMAYGQTGAGKTYTLSSTDTEAVGIMPRACLQVFTRIDQHPQEQYTVLMSIVQLYTERIQDLLLPTRIDLAIREGPDGVFVEGVHQARVQSPSDCFDMLRRAERNRAIASTAMNAVSSRSHVVVMLTVIQHGSERLKKSLSTGDRANEAKHINLSLTTLGLCINARADPNQSFVPFRNSKLTRLLQDSLGGNAKTSLVIAVSDALEHVNETLDSLNFGTRAMMVKTKAVVNEVDMASMNLPQHSSDAGGSDDGGKQQNAQSDELLAALRREWEQKTALDESNRHLRERNAELAAERTTVRQLEVELNRYQETARQLEKQLYDGQNALAELSESHDRLEQQTRRVQQETQTLRRDKLSLIKEKQLEQERLEQKAQQEQQEAARAQQQIIGELQMRLEAAESAQQSSASELQAALRSNSSLQAECKQLKASHEAESKQAKASFDQLKTQHSGNSRDVSRLTAANATLIKETQRLERERASMREDIGSLQEMLLQVENERDSLSAERADLEDERNMLLQENEQRTVEKQALQEDNDVLRPQVAQLEEKLAAETAASQRRGLRAENFREQLEATRKALASSQKQLTESNRANEEMRNEMQTWKQENEAACKIQRAMRRRILARLVSQKNRTDQELEAERQDRLQAETAAQDARERSDQQLLQAGMRLMRDAAQQLHNARSEIRQQLLVSKTDLDKRKKADRKIASKCDTPFGTPLARSFTHAAGPMAHGLSASSMSMANLATYGSGMPVTPRMAGAPSTPRGFGATLPRTPRGYDAGMHGTPGGFNNPSMPSTPRGGTYPDQYDDSPRSTESGTPRRMGSSPFMSPHTGLPATPLTAAANSAFAARGPGIGRRPTGEGVRRMSNLGEPSHAESPVH</sequence>
<feature type="region of interest" description="Disordered" evidence="5">
    <location>
        <begin position="577"/>
        <end position="597"/>
    </location>
</feature>